<comment type="caution">
    <text evidence="2">The sequence shown here is derived from an EMBL/GenBank/DDBJ whole genome shotgun (WGS) entry which is preliminary data.</text>
</comment>
<evidence type="ECO:0000313" key="2">
    <source>
        <dbReference type="EMBL" id="RDW57125.1"/>
    </source>
</evidence>
<organism evidence="2 3">
    <name type="scientific">Coleophoma cylindrospora</name>
    <dbReference type="NCBI Taxonomy" id="1849047"/>
    <lineage>
        <taxon>Eukaryota</taxon>
        <taxon>Fungi</taxon>
        <taxon>Dikarya</taxon>
        <taxon>Ascomycota</taxon>
        <taxon>Pezizomycotina</taxon>
        <taxon>Leotiomycetes</taxon>
        <taxon>Helotiales</taxon>
        <taxon>Dermateaceae</taxon>
        <taxon>Coleophoma</taxon>
    </lineage>
</organism>
<dbReference type="EMBL" id="PDLM01000023">
    <property type="protein sequence ID" value="RDW57125.1"/>
    <property type="molecule type" value="Genomic_DNA"/>
</dbReference>
<keyword evidence="3" id="KW-1185">Reference proteome</keyword>
<dbReference type="InterPro" id="IPR013736">
    <property type="entry name" value="Xaa-Pro_dipept_C"/>
</dbReference>
<sequence length="171" mass="19282">MALQKRFLDHFLKDIDNGWDKEAPVLLYLRRPFSSDFELRKESQSPLASTKWTSFATTFDALGVPVAFLSAPLEYETELTGPLLARVFISSSTTDVDLFVILQAFSPKGKEVDFQGTVDPRSKLAQGCLKSSHRKLDIAPSKPYCPFHSHDELLPVTPGEVYELHVEIWPI</sequence>
<protein>
    <recommendedName>
        <fullName evidence="1">Xaa-Pro dipeptidyl-peptidase C-terminal domain-containing protein</fullName>
    </recommendedName>
</protein>
<dbReference type="SUPFAM" id="SSF49785">
    <property type="entry name" value="Galactose-binding domain-like"/>
    <property type="match status" value="1"/>
</dbReference>
<dbReference type="OrthoDB" id="416441at2759"/>
<feature type="domain" description="Xaa-Pro dipeptidyl-peptidase C-terminal" evidence="1">
    <location>
        <begin position="5"/>
        <end position="171"/>
    </location>
</feature>
<dbReference type="GO" id="GO:0008239">
    <property type="term" value="F:dipeptidyl-peptidase activity"/>
    <property type="evidence" value="ECO:0007669"/>
    <property type="project" value="InterPro"/>
</dbReference>
<dbReference type="Pfam" id="PF08530">
    <property type="entry name" value="PepX_C"/>
    <property type="match status" value="1"/>
</dbReference>
<accession>A0A3D8Q5K5</accession>
<evidence type="ECO:0000313" key="3">
    <source>
        <dbReference type="Proteomes" id="UP000256645"/>
    </source>
</evidence>
<evidence type="ECO:0000259" key="1">
    <source>
        <dbReference type="SMART" id="SM00939"/>
    </source>
</evidence>
<dbReference type="Gene3D" id="2.60.120.260">
    <property type="entry name" value="Galactose-binding domain-like"/>
    <property type="match status" value="1"/>
</dbReference>
<dbReference type="STRING" id="1849047.A0A3D8Q5K5"/>
<reference evidence="2 3" key="1">
    <citation type="journal article" date="2018" name="IMA Fungus">
        <title>IMA Genome-F 9: Draft genome sequence of Annulohypoxylon stygium, Aspergillus mulundensis, Berkeleyomyces basicola (syn. Thielaviopsis basicola), Ceratocystis smalleyi, two Cercospora beticola strains, Coleophoma cylindrospora, Fusarium fracticaudum, Phialophora cf. hyalina, and Morchella septimelata.</title>
        <authorList>
            <person name="Wingfield B.D."/>
            <person name="Bills G.F."/>
            <person name="Dong Y."/>
            <person name="Huang W."/>
            <person name="Nel W.J."/>
            <person name="Swalarsk-Parry B.S."/>
            <person name="Vaghefi N."/>
            <person name="Wilken P.M."/>
            <person name="An Z."/>
            <person name="de Beer Z.W."/>
            <person name="De Vos L."/>
            <person name="Chen L."/>
            <person name="Duong T.A."/>
            <person name="Gao Y."/>
            <person name="Hammerbacher A."/>
            <person name="Kikkert J.R."/>
            <person name="Li Y."/>
            <person name="Li H."/>
            <person name="Li K."/>
            <person name="Li Q."/>
            <person name="Liu X."/>
            <person name="Ma X."/>
            <person name="Naidoo K."/>
            <person name="Pethybridge S.J."/>
            <person name="Sun J."/>
            <person name="Steenkamp E.T."/>
            <person name="van der Nest M.A."/>
            <person name="van Wyk S."/>
            <person name="Wingfield M.J."/>
            <person name="Xiong C."/>
            <person name="Yue Q."/>
            <person name="Zhang X."/>
        </authorList>
    </citation>
    <scope>NUCLEOTIDE SEQUENCE [LARGE SCALE GENOMIC DNA]</scope>
    <source>
        <strain evidence="2 3">BP6252</strain>
    </source>
</reference>
<dbReference type="Proteomes" id="UP000256645">
    <property type="component" value="Unassembled WGS sequence"/>
</dbReference>
<dbReference type="AlphaFoldDB" id="A0A3D8Q5K5"/>
<proteinExistence type="predicted"/>
<gene>
    <name evidence="2" type="ORF">BP6252_13871</name>
</gene>
<dbReference type="InterPro" id="IPR008979">
    <property type="entry name" value="Galactose-bd-like_sf"/>
</dbReference>
<dbReference type="SMART" id="SM00939">
    <property type="entry name" value="PepX_C"/>
    <property type="match status" value="1"/>
</dbReference>
<name>A0A3D8Q5K5_9HELO</name>